<feature type="binding site" evidence="8">
    <location>
        <position position="146"/>
    </location>
    <ligand>
        <name>Zn(2+)</name>
        <dbReference type="ChEBI" id="CHEBI:29105"/>
    </ligand>
</feature>
<dbReference type="AlphaFoldDB" id="A0A9D5QCF6"/>
<comment type="caution">
    <text evidence="12">The sequence shown here is derived from an EMBL/GenBank/DDBJ whole genome shotgun (WGS) entry which is preliminary data.</text>
</comment>
<keyword evidence="3" id="KW-0548">Nucleotidyltransferase</keyword>
<evidence type="ECO:0000256" key="5">
    <source>
        <dbReference type="ARBA" id="ARBA00022833"/>
    </source>
</evidence>
<evidence type="ECO:0000259" key="11">
    <source>
        <dbReference type="Pfam" id="PF02744"/>
    </source>
</evidence>
<evidence type="ECO:0000256" key="3">
    <source>
        <dbReference type="ARBA" id="ARBA00022695"/>
    </source>
</evidence>
<keyword evidence="6" id="KW-0119">Carbohydrate metabolism</keyword>
<dbReference type="Proteomes" id="UP000630660">
    <property type="component" value="Unassembled WGS sequence"/>
</dbReference>
<dbReference type="InterPro" id="IPR036265">
    <property type="entry name" value="HIT-like_sf"/>
</dbReference>
<evidence type="ECO:0000256" key="2">
    <source>
        <dbReference type="ARBA" id="ARBA00022679"/>
    </source>
</evidence>
<comment type="similarity">
    <text evidence="1">Belongs to the galactose-1-phosphate uridylyltransferase type 1 family.</text>
</comment>
<evidence type="ECO:0000256" key="9">
    <source>
        <dbReference type="SAM" id="MobiDB-lite"/>
    </source>
</evidence>
<dbReference type="InterPro" id="IPR005850">
    <property type="entry name" value="GalP_Utransf_C"/>
</dbReference>
<dbReference type="SUPFAM" id="SSF54197">
    <property type="entry name" value="HIT-like"/>
    <property type="match status" value="2"/>
</dbReference>
<evidence type="ECO:0000259" key="10">
    <source>
        <dbReference type="Pfam" id="PF01087"/>
    </source>
</evidence>
<evidence type="ECO:0000256" key="4">
    <source>
        <dbReference type="ARBA" id="ARBA00022723"/>
    </source>
</evidence>
<dbReference type="GO" id="GO:0008108">
    <property type="term" value="F:UDP-glucose:hexose-1-phosphate uridylyltransferase activity"/>
    <property type="evidence" value="ECO:0007669"/>
    <property type="project" value="InterPro"/>
</dbReference>
<keyword evidence="2" id="KW-0808">Transferase</keyword>
<organism evidence="12 13">
    <name type="scientific">candidate division WOR-3 bacterium</name>
    <dbReference type="NCBI Taxonomy" id="2052148"/>
    <lineage>
        <taxon>Bacteria</taxon>
        <taxon>Bacteria division WOR-3</taxon>
    </lineage>
</organism>
<feature type="domain" description="Galactose-1-phosphate uridyl transferase C-terminal" evidence="11">
    <location>
        <begin position="188"/>
        <end position="290"/>
    </location>
</feature>
<dbReference type="PIRSF" id="PIRSF000808">
    <property type="entry name" value="GalT"/>
    <property type="match status" value="1"/>
</dbReference>
<evidence type="ECO:0000256" key="7">
    <source>
        <dbReference type="PIRSR" id="PIRSR000808-1"/>
    </source>
</evidence>
<evidence type="ECO:0000256" key="1">
    <source>
        <dbReference type="ARBA" id="ARBA00010951"/>
    </source>
</evidence>
<accession>A0A9D5QCF6</accession>
<evidence type="ECO:0000313" key="13">
    <source>
        <dbReference type="Proteomes" id="UP000630660"/>
    </source>
</evidence>
<evidence type="ECO:0000313" key="12">
    <source>
        <dbReference type="EMBL" id="MBD3363987.1"/>
    </source>
</evidence>
<keyword evidence="5 8" id="KW-0862">Zinc</keyword>
<protein>
    <recommendedName>
        <fullName evidence="14">Galactose-1-phosphate uridylyltransferase</fullName>
    </recommendedName>
</protein>
<evidence type="ECO:0000256" key="8">
    <source>
        <dbReference type="PIRSR" id="PIRSR000808-3"/>
    </source>
</evidence>
<comment type="cofactor">
    <cofactor evidence="8">
        <name>Zn(2+)</name>
        <dbReference type="ChEBI" id="CHEBI:29105"/>
    </cofactor>
    <text evidence="8">Binds 1 zinc ion per subunit.</text>
</comment>
<evidence type="ECO:0008006" key="14">
    <source>
        <dbReference type="Google" id="ProtNLM"/>
    </source>
</evidence>
<dbReference type="GO" id="GO:0006012">
    <property type="term" value="P:galactose metabolic process"/>
    <property type="evidence" value="ECO:0007669"/>
    <property type="project" value="InterPro"/>
</dbReference>
<dbReference type="InterPro" id="IPR005849">
    <property type="entry name" value="GalP_Utransf_N"/>
</dbReference>
<dbReference type="InterPro" id="IPR053177">
    <property type="entry name" value="ADP-glucose_phosphorylase"/>
</dbReference>
<gene>
    <name evidence="12" type="ORF">GF359_02110</name>
</gene>
<feature type="binding site" evidence="8">
    <location>
        <position position="41"/>
    </location>
    <ligand>
        <name>Zn(2+)</name>
        <dbReference type="ChEBI" id="CHEBI:29105"/>
    </ligand>
</feature>
<feature type="active site" description="Tele-UMP-histidine intermediate" evidence="7">
    <location>
        <position position="148"/>
    </location>
</feature>
<dbReference type="EMBL" id="WJKJ01000065">
    <property type="protein sequence ID" value="MBD3363987.1"/>
    <property type="molecule type" value="Genomic_DNA"/>
</dbReference>
<dbReference type="InterPro" id="IPR001937">
    <property type="entry name" value="GalP_UDPtransf1"/>
</dbReference>
<feature type="binding site" evidence="8">
    <location>
        <position position="95"/>
    </location>
    <ligand>
        <name>Zn(2+)</name>
        <dbReference type="ChEBI" id="CHEBI:29105"/>
    </ligand>
</feature>
<keyword evidence="4 8" id="KW-0479">Metal-binding</keyword>
<dbReference type="PANTHER" id="PTHR42763">
    <property type="entry name" value="ADP-GLUCOSE PHOSPHORYLASE"/>
    <property type="match status" value="1"/>
</dbReference>
<dbReference type="GO" id="GO:0008270">
    <property type="term" value="F:zinc ion binding"/>
    <property type="evidence" value="ECO:0007669"/>
    <property type="project" value="InterPro"/>
</dbReference>
<dbReference type="Gene3D" id="3.30.428.10">
    <property type="entry name" value="HIT-like"/>
    <property type="match status" value="2"/>
</dbReference>
<feature type="binding site" evidence="8">
    <location>
        <position position="38"/>
    </location>
    <ligand>
        <name>Zn(2+)</name>
        <dbReference type="ChEBI" id="CHEBI:29105"/>
    </ligand>
</feature>
<feature type="compositionally biased region" description="Basic and acidic residues" evidence="9">
    <location>
        <begin position="23"/>
        <end position="33"/>
    </location>
</feature>
<dbReference type="Pfam" id="PF01087">
    <property type="entry name" value="GalP_UDP_transf"/>
    <property type="match status" value="1"/>
</dbReference>
<evidence type="ECO:0000256" key="6">
    <source>
        <dbReference type="ARBA" id="ARBA00023277"/>
    </source>
</evidence>
<reference evidence="12" key="1">
    <citation type="submission" date="2019-11" db="EMBL/GenBank/DDBJ databases">
        <title>Microbial mats filling the niche in hypersaline microbial mats.</title>
        <authorList>
            <person name="Wong H.L."/>
            <person name="Macleod F.I."/>
            <person name="White R.A. III"/>
            <person name="Burns B.P."/>
        </authorList>
    </citation>
    <scope>NUCLEOTIDE SEQUENCE</scope>
    <source>
        <strain evidence="12">Bin_327</strain>
    </source>
</reference>
<feature type="domain" description="Galactose-1-phosphate uridyl transferase N-terminal" evidence="10">
    <location>
        <begin position="81"/>
        <end position="158"/>
    </location>
</feature>
<proteinExistence type="inferred from homology"/>
<dbReference type="Pfam" id="PF02744">
    <property type="entry name" value="GalP_UDP_tr_C"/>
    <property type="match status" value="1"/>
</dbReference>
<sequence length="309" mass="34099">MQTERKAVLEDPLGSGPVIVTPRRAERPKDSEGQKGVCPFCPGHEDRTPPTLLSLPEGAARWKVRVFSNLFPITDETTDSPGSGVHEVVVETPKHDARFCELTLKGISLVMQAIRSRFSFHNSNENLKALTAFRNQGIRGGASLKHPHTQLVGLSEVPPRLAAESVGFIRLAEKGKCPLCLSASDPFIITEVESFRAFSPPAPRFPYETWIAPVHHEPSFANLTDVELDDLAALLKRVLTSFTSIFTPFDYNLIIHTEPLTDESGTFHTHIEILPRTEPIAGFETGTGMMVNPVPPLKAVRDLRDILII</sequence>
<feature type="region of interest" description="Disordered" evidence="9">
    <location>
        <begin position="1"/>
        <end position="36"/>
    </location>
</feature>
<dbReference type="PANTHER" id="PTHR42763:SF2">
    <property type="entry name" value="ADP-GLUCOSE PHOSPHORYLASE"/>
    <property type="match status" value="1"/>
</dbReference>
<name>A0A9D5QCF6_UNCW3</name>